<evidence type="ECO:0000313" key="2">
    <source>
        <dbReference type="EMBL" id="MFH8134987.1"/>
    </source>
</evidence>
<sequence>MTFMKKNIFLFYLYGFIIFCFVLIINGIIPFYSIPARDQAIWALGFAKSLSHGPIYSVFSTDFGYPIPAAISFGLPAVINMSWLLRFSFEPKLAYDLVFSAWFLISFIGGFQFCKYYGLKGINAFLCAALWLITPVVVNHASYGMLSLGMALLPSYFYCCVLFSREIKRKSLDVMLTHSLYAFAAIISIFMDGYTFVIFAVMSSCFLLFNAAKGKCENISRTAWFFFYHFFVFSIAYLLYSAFIGKSSYTFSDMDFFRGWGVDLSYLFIPTMHTHWLFDTLHFYLPRSTKNHYGDDSVWITSFILPLILIMPVAIYWGVKKKLDSNWLLCFFLFSVGMYLALGPSFKLFSLKPIGCGSCLPLMPASAAWFATGSAFIYQHVPGINVMRATYRWIALSFMMSWWMLILVLSTVFSKKIKLCILVFMLIAYMPALPSKLASGNNQYKAFDNINDYLIQPLREDLHGAKTIAFIPWGNDFFANYLAPMLGKRTYNIGGDKNLEAAWPHWPINMRPLANKIDKNNAGYIVKMLSTGEADAIIIPYFDMIWRAGTIKNDAGELVNLTTKGKATKWISNIHRAEFLPVVMALQKEKYLDIKDNLLYAVVRLNNKGIAYPVNYALNDYKNFRLTGQGWYLAEPDHVWSYPEATLNLPIDADKGSKHTARIHFSVFGATPSKPKSVIFTSSAAPGFEKTLISKGGEEIFDYEFTQGATISQLHLKVQGAISPKDLNLPDDRVLGIYLTKVEMFDN</sequence>
<feature type="transmembrane region" description="Helical" evidence="1">
    <location>
        <begin position="97"/>
        <end position="114"/>
    </location>
</feature>
<feature type="transmembrane region" description="Helical" evidence="1">
    <location>
        <begin position="224"/>
        <end position="244"/>
    </location>
</feature>
<comment type="caution">
    <text evidence="2">The sequence shown here is derived from an EMBL/GenBank/DDBJ whole genome shotgun (WGS) entry which is preliminary data.</text>
</comment>
<feature type="transmembrane region" description="Helical" evidence="1">
    <location>
        <begin position="264"/>
        <end position="285"/>
    </location>
</feature>
<accession>A0ABW7PXD3</accession>
<evidence type="ECO:0000256" key="1">
    <source>
        <dbReference type="SAM" id="Phobius"/>
    </source>
</evidence>
<feature type="transmembrane region" description="Helical" evidence="1">
    <location>
        <begin position="325"/>
        <end position="342"/>
    </location>
</feature>
<feature type="transmembrane region" description="Helical" evidence="1">
    <location>
        <begin position="297"/>
        <end position="319"/>
    </location>
</feature>
<dbReference type="RefSeq" id="WP_397215256.1">
    <property type="nucleotide sequence ID" value="NZ_JBGFSN010000004.1"/>
</dbReference>
<gene>
    <name evidence="2" type="ORF">ABU178_12500</name>
</gene>
<protein>
    <submittedName>
        <fullName evidence="2">Uncharacterized protein</fullName>
    </submittedName>
</protein>
<feature type="transmembrane region" description="Helical" evidence="1">
    <location>
        <begin position="144"/>
        <end position="164"/>
    </location>
</feature>
<feature type="transmembrane region" description="Helical" evidence="1">
    <location>
        <begin position="390"/>
        <end position="412"/>
    </location>
</feature>
<feature type="transmembrane region" description="Helical" evidence="1">
    <location>
        <begin position="12"/>
        <end position="34"/>
    </location>
</feature>
<keyword evidence="3" id="KW-1185">Reference proteome</keyword>
<name>A0ABW7PXD3_9GAMM</name>
<keyword evidence="1" id="KW-0812">Transmembrane</keyword>
<keyword evidence="1" id="KW-0472">Membrane</keyword>
<dbReference type="EMBL" id="JBGFSN010000004">
    <property type="protein sequence ID" value="MFH8134987.1"/>
    <property type="molecule type" value="Genomic_DNA"/>
</dbReference>
<proteinExistence type="predicted"/>
<feature type="transmembrane region" description="Helical" evidence="1">
    <location>
        <begin position="66"/>
        <end position="85"/>
    </location>
</feature>
<keyword evidence="1" id="KW-1133">Transmembrane helix</keyword>
<reference evidence="2 3" key="1">
    <citation type="submission" date="2024-08" db="EMBL/GenBank/DDBJ databases">
        <title>Pantoea ronii - a newly identified human opportunistic pathogen.</title>
        <authorList>
            <person name="Keidar-Friedman D."/>
            <person name="Sorek N."/>
            <person name="Leshin-Carmel D."/>
            <person name="Tsur A."/>
            <person name="Amsalem M."/>
            <person name="Tolkach D."/>
            <person name="Brosh-Nissimov T."/>
        </authorList>
    </citation>
    <scope>NUCLEOTIDE SEQUENCE [LARGE SCALE GENOMIC DNA]</scope>
    <source>
        <strain evidence="2 3">AA23256</strain>
    </source>
</reference>
<organism evidence="2 3">
    <name type="scientific">Pantoea osteomyelitidis</name>
    <dbReference type="NCBI Taxonomy" id="3230026"/>
    <lineage>
        <taxon>Bacteria</taxon>
        <taxon>Pseudomonadati</taxon>
        <taxon>Pseudomonadota</taxon>
        <taxon>Gammaproteobacteria</taxon>
        <taxon>Enterobacterales</taxon>
        <taxon>Erwiniaceae</taxon>
        <taxon>Pantoea</taxon>
    </lineage>
</organism>
<dbReference type="Proteomes" id="UP001611251">
    <property type="component" value="Unassembled WGS sequence"/>
</dbReference>
<evidence type="ECO:0000313" key="3">
    <source>
        <dbReference type="Proteomes" id="UP001611251"/>
    </source>
</evidence>
<feature type="transmembrane region" description="Helical" evidence="1">
    <location>
        <begin position="354"/>
        <end position="378"/>
    </location>
</feature>